<accession>A0A3L9ZUM7</accession>
<keyword evidence="1" id="KW-0808">Transferase</keyword>
<dbReference type="InterPro" id="IPR011044">
    <property type="entry name" value="Quino_amine_DH_bsu"/>
</dbReference>
<proteinExistence type="predicted"/>
<dbReference type="RefSeq" id="WP_121925694.1">
    <property type="nucleotide sequence ID" value="NZ_CBCSGA010000003.1"/>
</dbReference>
<organism evidence="1 2">
    <name type="scientific">Flavobacterium weaverense</name>
    <dbReference type="NCBI Taxonomy" id="271156"/>
    <lineage>
        <taxon>Bacteria</taxon>
        <taxon>Pseudomonadati</taxon>
        <taxon>Bacteroidota</taxon>
        <taxon>Flavobacteriia</taxon>
        <taxon>Flavobacteriales</taxon>
        <taxon>Flavobacteriaceae</taxon>
        <taxon>Flavobacterium</taxon>
    </lineage>
</organism>
<dbReference type="OrthoDB" id="9783700at2"/>
<dbReference type="Pfam" id="PF05096">
    <property type="entry name" value="Glu_cyclase_2"/>
    <property type="match status" value="1"/>
</dbReference>
<dbReference type="Gene3D" id="2.130.10.10">
    <property type="entry name" value="YVTN repeat-like/Quinoprotein amine dehydrogenase"/>
    <property type="match status" value="1"/>
</dbReference>
<dbReference type="EMBL" id="REFH01000009">
    <property type="protein sequence ID" value="RMA76067.1"/>
    <property type="molecule type" value="Genomic_DNA"/>
</dbReference>
<comment type="caution">
    <text evidence="1">The sequence shown here is derived from an EMBL/GenBank/DDBJ whole genome shotgun (WGS) entry which is preliminary data.</text>
</comment>
<reference evidence="1 2" key="1">
    <citation type="submission" date="2018-10" db="EMBL/GenBank/DDBJ databases">
        <title>Genomic Encyclopedia of Archaeal and Bacterial Type Strains, Phase II (KMG-II): from individual species to whole genera.</title>
        <authorList>
            <person name="Goeker M."/>
        </authorList>
    </citation>
    <scope>NUCLEOTIDE SEQUENCE [LARGE SCALE GENOMIC DNA]</scope>
    <source>
        <strain evidence="1 2">DSM 19727</strain>
    </source>
</reference>
<protein>
    <submittedName>
        <fullName evidence="1">Glutamine cyclotransferase</fullName>
    </submittedName>
</protein>
<sequence>MKNHNFLFVILLGITLSNCGEPKKGENSIFTIDSSAFKEQYQPQESVDLTILNPNNKVIDSIIYYVNDKKIASKKGLEKLKFELKDQKLGYQNLKALVYFEGENTEATARVELVSNIQPKLLKYKIVNTYPHDYEAYTQGLEFHRDTLYEGTGNGSGPTGKRGVSSLRKVDYKTGKVFKKVELADQFFGEGVTILNNKVYQLTWKNNEGYIYNADTFKKEKTFPYFKNIEGWGLANDGTHLYLSDGTEKIWKLDPTTLKEVDYINVYSYETKIKAVNELEWIEGKLYGNIYQKDAIAIINPKNGAVEAIINLVDLKSKVTQLPDTDVLNGIAYNPKTKTIFVTGKNWDKMFEISVSE</sequence>
<dbReference type="PANTHER" id="PTHR31270">
    <property type="entry name" value="GLUTAMINYL-PEPTIDE CYCLOTRANSFERASE"/>
    <property type="match status" value="1"/>
</dbReference>
<evidence type="ECO:0000313" key="2">
    <source>
        <dbReference type="Proteomes" id="UP000280368"/>
    </source>
</evidence>
<keyword evidence="2" id="KW-1185">Reference proteome</keyword>
<dbReference type="SUPFAM" id="SSF50969">
    <property type="entry name" value="YVTN repeat-like/Quinoprotein amine dehydrogenase"/>
    <property type="match status" value="1"/>
</dbReference>
<dbReference type="Proteomes" id="UP000280368">
    <property type="component" value="Unassembled WGS sequence"/>
</dbReference>
<dbReference type="PANTHER" id="PTHR31270:SF1">
    <property type="entry name" value="GLUTAMINYL-PEPTIDE CYCLOTRANSFERASE"/>
    <property type="match status" value="1"/>
</dbReference>
<dbReference type="InterPro" id="IPR007788">
    <property type="entry name" value="QCT"/>
</dbReference>
<dbReference type="AlphaFoldDB" id="A0A3L9ZUM7"/>
<dbReference type="GO" id="GO:0016603">
    <property type="term" value="F:glutaminyl-peptide cyclotransferase activity"/>
    <property type="evidence" value="ECO:0007669"/>
    <property type="project" value="InterPro"/>
</dbReference>
<gene>
    <name evidence="1" type="ORF">BC961_1783</name>
</gene>
<dbReference type="InterPro" id="IPR015943">
    <property type="entry name" value="WD40/YVTN_repeat-like_dom_sf"/>
</dbReference>
<name>A0A3L9ZUM7_9FLAO</name>
<evidence type="ECO:0000313" key="1">
    <source>
        <dbReference type="EMBL" id="RMA76067.1"/>
    </source>
</evidence>